<dbReference type="Proteomes" id="UP000007962">
    <property type="component" value="Chromosome"/>
</dbReference>
<organism evidence="3 4">
    <name type="scientific">Beutenbergia cavernae (strain ATCC BAA-8 / DSM 12333 / CCUG 43141 / JCM 11478 / NBRC 16432 / NCIMB 13614 / HKI 0122)</name>
    <dbReference type="NCBI Taxonomy" id="471853"/>
    <lineage>
        <taxon>Bacteria</taxon>
        <taxon>Bacillati</taxon>
        <taxon>Actinomycetota</taxon>
        <taxon>Actinomycetes</taxon>
        <taxon>Micrococcales</taxon>
        <taxon>Beutenbergiaceae</taxon>
        <taxon>Beutenbergia</taxon>
    </lineage>
</organism>
<feature type="compositionally biased region" description="Acidic residues" evidence="1">
    <location>
        <begin position="343"/>
        <end position="357"/>
    </location>
</feature>
<accession>C5C5C0</accession>
<dbReference type="EMBL" id="CP001618">
    <property type="protein sequence ID" value="ACQ82260.1"/>
    <property type="molecule type" value="Genomic_DNA"/>
</dbReference>
<feature type="chain" id="PRO_5039111733" description="Heavy metal-binding domain-containing protein" evidence="2">
    <location>
        <begin position="24"/>
        <end position="357"/>
    </location>
</feature>
<evidence type="ECO:0000313" key="3">
    <source>
        <dbReference type="EMBL" id="ACQ82260.1"/>
    </source>
</evidence>
<dbReference type="eggNOG" id="COG2372">
    <property type="taxonomic scope" value="Bacteria"/>
</dbReference>
<evidence type="ECO:0000256" key="2">
    <source>
        <dbReference type="SAM" id="SignalP"/>
    </source>
</evidence>
<feature type="signal peptide" evidence="2">
    <location>
        <begin position="1"/>
        <end position="23"/>
    </location>
</feature>
<feature type="compositionally biased region" description="Basic and acidic residues" evidence="1">
    <location>
        <begin position="41"/>
        <end position="55"/>
    </location>
</feature>
<protein>
    <recommendedName>
        <fullName evidence="5">Heavy metal-binding domain-containing protein</fullName>
    </recommendedName>
</protein>
<keyword evidence="4" id="KW-1185">Reference proteome</keyword>
<sequence>MRTPTRLGLFGAGLAAIFAATFAVGSAVIPDDAAAGWADTDETREAGDDMSHEDDMTSTEDPAAPAPDDEASHEDGAAEAGGTHDDGASGGHGEPVRGLSLEQDGYVLSEVTAPGGVGEAGDLSFRVDGGDGHPLTAFAESHEKRLHLIVVRSDGSEFRHVHPEMSDDGTWTIPWTWDEPGTYRVFADFVPADGAADDPPDVTLTRSVDVEGAATPSPATTVRTTTSVDGFDVTLDGELLAGADSTLTATITRAGEDVTTLEPYLGAFGHLVALRQGDLAYLHVHPEGAEPAAGDVSGPEVVFATQAPTPGRYLLYLDFQVDGEVHTAAFVLDAAADHHAPESSDDGNEDSTDGGEH</sequence>
<dbReference type="AlphaFoldDB" id="C5C5C0"/>
<reference evidence="3 4" key="1">
    <citation type="journal article" date="2009" name="Stand. Genomic Sci.">
        <title>Complete genome sequence of Beutenbergia cavernae type strain (HKI 0122).</title>
        <authorList>
            <person name="Land M."/>
            <person name="Pukall R."/>
            <person name="Abt B."/>
            <person name="Goker M."/>
            <person name="Rohde M."/>
            <person name="Glavina Del Rio T."/>
            <person name="Tice H."/>
            <person name="Copeland A."/>
            <person name="Cheng J.F."/>
            <person name="Lucas S."/>
            <person name="Chen F."/>
            <person name="Nolan M."/>
            <person name="Bruce D."/>
            <person name="Goodwin L."/>
            <person name="Pitluck S."/>
            <person name="Ivanova N."/>
            <person name="Mavromatis K."/>
            <person name="Ovchinnikova G."/>
            <person name="Pati A."/>
            <person name="Chen A."/>
            <person name="Palaniappan K."/>
            <person name="Hauser L."/>
            <person name="Chang Y.J."/>
            <person name="Jefferies C.C."/>
            <person name="Saunders E."/>
            <person name="Brettin T."/>
            <person name="Detter J.C."/>
            <person name="Han C."/>
            <person name="Chain P."/>
            <person name="Bristow J."/>
            <person name="Eisen J.A."/>
            <person name="Markowitz V."/>
            <person name="Hugenholtz P."/>
            <person name="Kyrpides N.C."/>
            <person name="Klenk H.P."/>
            <person name="Lapidus A."/>
        </authorList>
    </citation>
    <scope>NUCLEOTIDE SEQUENCE [LARGE SCALE GENOMIC DNA]</scope>
    <source>
        <strain evidence="4">ATCC BAA-8 / DSM 12333 / NBRC 16432</strain>
    </source>
</reference>
<dbReference type="STRING" id="471853.Bcav_4019"/>
<keyword evidence="2" id="KW-0732">Signal</keyword>
<feature type="region of interest" description="Disordered" evidence="1">
    <location>
        <begin position="337"/>
        <end position="357"/>
    </location>
</feature>
<dbReference type="HOGENOM" id="CLU_055269_1_0_11"/>
<dbReference type="OrthoDB" id="128043at2"/>
<evidence type="ECO:0000313" key="4">
    <source>
        <dbReference type="Proteomes" id="UP000007962"/>
    </source>
</evidence>
<dbReference type="RefSeq" id="WP_015884497.1">
    <property type="nucleotide sequence ID" value="NC_012669.1"/>
</dbReference>
<evidence type="ECO:0008006" key="5">
    <source>
        <dbReference type="Google" id="ProtNLM"/>
    </source>
</evidence>
<dbReference type="KEGG" id="bcv:Bcav_4019"/>
<gene>
    <name evidence="3" type="ordered locus">Bcav_4019</name>
</gene>
<proteinExistence type="predicted"/>
<evidence type="ECO:0000256" key="1">
    <source>
        <dbReference type="SAM" id="MobiDB-lite"/>
    </source>
</evidence>
<feature type="region of interest" description="Disordered" evidence="1">
    <location>
        <begin position="36"/>
        <end position="98"/>
    </location>
</feature>
<name>C5C5C0_BEUC1</name>